<organism evidence="1 2">
    <name type="scientific">Eumeta variegata</name>
    <name type="common">Bagworm moth</name>
    <name type="synonym">Eumeta japonica</name>
    <dbReference type="NCBI Taxonomy" id="151549"/>
    <lineage>
        <taxon>Eukaryota</taxon>
        <taxon>Metazoa</taxon>
        <taxon>Ecdysozoa</taxon>
        <taxon>Arthropoda</taxon>
        <taxon>Hexapoda</taxon>
        <taxon>Insecta</taxon>
        <taxon>Pterygota</taxon>
        <taxon>Neoptera</taxon>
        <taxon>Endopterygota</taxon>
        <taxon>Lepidoptera</taxon>
        <taxon>Glossata</taxon>
        <taxon>Ditrysia</taxon>
        <taxon>Tineoidea</taxon>
        <taxon>Psychidae</taxon>
        <taxon>Oiketicinae</taxon>
        <taxon>Eumeta</taxon>
    </lineage>
</organism>
<gene>
    <name evidence="1" type="ORF">EVAR_52149_1</name>
</gene>
<name>A0A4C1YCV4_EUMVA</name>
<evidence type="ECO:0000313" key="1">
    <source>
        <dbReference type="EMBL" id="GBP72672.1"/>
    </source>
</evidence>
<dbReference type="Proteomes" id="UP000299102">
    <property type="component" value="Unassembled WGS sequence"/>
</dbReference>
<comment type="caution">
    <text evidence="1">The sequence shown here is derived from an EMBL/GenBank/DDBJ whole genome shotgun (WGS) entry which is preliminary data.</text>
</comment>
<proteinExistence type="predicted"/>
<keyword evidence="2" id="KW-1185">Reference proteome</keyword>
<reference evidence="1 2" key="1">
    <citation type="journal article" date="2019" name="Commun. Biol.">
        <title>The bagworm genome reveals a unique fibroin gene that provides high tensile strength.</title>
        <authorList>
            <person name="Kono N."/>
            <person name="Nakamura H."/>
            <person name="Ohtoshi R."/>
            <person name="Tomita M."/>
            <person name="Numata K."/>
            <person name="Arakawa K."/>
        </authorList>
    </citation>
    <scope>NUCLEOTIDE SEQUENCE [LARGE SCALE GENOMIC DNA]</scope>
</reference>
<accession>A0A4C1YCV4</accession>
<sequence>MPSRGPPALLRLRRDNCPHFTITRHSRITLICDPTVSRLIIGCGSPRGESSFRRLLRAKRAEDRVINLVRVRRSRLAFTPRNVNTRLRRTCFRLMVSLIRYPFGRPARDGRRRFEMDLHESSDEHARRTRLLGACGARLGCLGSSGDGRRVRYPTANTTEYHIKA</sequence>
<protein>
    <submittedName>
        <fullName evidence="1">Uncharacterized protein</fullName>
    </submittedName>
</protein>
<evidence type="ECO:0000313" key="2">
    <source>
        <dbReference type="Proteomes" id="UP000299102"/>
    </source>
</evidence>
<dbReference type="AlphaFoldDB" id="A0A4C1YCV4"/>
<dbReference type="EMBL" id="BGZK01001153">
    <property type="protein sequence ID" value="GBP72672.1"/>
    <property type="molecule type" value="Genomic_DNA"/>
</dbReference>